<dbReference type="SUPFAM" id="SSF52047">
    <property type="entry name" value="RNI-like"/>
    <property type="match status" value="1"/>
</dbReference>
<name>A0AAD8V226_LOLMU</name>
<feature type="region of interest" description="Disordered" evidence="1">
    <location>
        <begin position="1"/>
        <end position="23"/>
    </location>
</feature>
<gene>
    <name evidence="4" type="ORF">QYE76_037393</name>
</gene>
<dbReference type="EMBL" id="JAUUTY010000824">
    <property type="protein sequence ID" value="KAK1579279.1"/>
    <property type="molecule type" value="Genomic_DNA"/>
</dbReference>
<evidence type="ECO:0008006" key="6">
    <source>
        <dbReference type="Google" id="ProtNLM"/>
    </source>
</evidence>
<evidence type="ECO:0000313" key="4">
    <source>
        <dbReference type="EMBL" id="KAK1579279.1"/>
    </source>
</evidence>
<dbReference type="AlphaFoldDB" id="A0AAD8V226"/>
<accession>A0AAD8V226</accession>
<dbReference type="InterPro" id="IPR036047">
    <property type="entry name" value="F-box-like_dom_sf"/>
</dbReference>
<dbReference type="SUPFAM" id="SSF81383">
    <property type="entry name" value="F-box domain"/>
    <property type="match status" value="1"/>
</dbReference>
<proteinExistence type="predicted"/>
<reference evidence="4" key="1">
    <citation type="submission" date="2023-07" db="EMBL/GenBank/DDBJ databases">
        <title>A chromosome-level genome assembly of Lolium multiflorum.</title>
        <authorList>
            <person name="Chen Y."/>
            <person name="Copetti D."/>
            <person name="Kolliker R."/>
            <person name="Studer B."/>
        </authorList>
    </citation>
    <scope>NUCLEOTIDE SEQUENCE</scope>
    <source>
        <strain evidence="4">02402/16</strain>
        <tissue evidence="4">Leaf</tissue>
    </source>
</reference>
<dbReference type="Gene3D" id="3.80.10.10">
    <property type="entry name" value="Ribonuclease Inhibitor"/>
    <property type="match status" value="1"/>
</dbReference>
<sequence length="547" mass="61985">MGMLALKRLMSSRQRERRRRRRLQTRERRKYVFILRVTIYDGCVADGSFTSISKSDDSLLCREDDNSLLCGKRLRDSGPDLPEDIWCNILSLMPIEDSARSACVSHAFERSWRCHPNLIFTEDTLSMIRNACRKGDRASAFASKVDQIIKKHSGSVKILELDMFRCKDLNICHLNSWLKIAITPGIEKLTLCLPLKYKEGWYTFPCSLLSSQSGSSLQYLWLKHCVFRPTVGLSFLRNLTTLYLGRVCITEGELGCLLSHSLALQQLELWYCSEIICLRIPLVLERLKCLSVTSCGVLQMVESEAPNLSSFMFYGSPVQLSLGQSLQVKKLNMECVDGSDFLHYAITKLPYVVPNVEDLVLSSYGERLNTPMTAAKFLHLKHLVIYFDGDSSPGYDYFSLVSFLDASPALKTFILGVQQDDMNFDSISVDALHMRQRPDHKHKSLKKVTILGFCSAKSMVELVCHILENATSLECIILDTIFDAEDNYMLGRCSVTSDRNPGDCFPTTSQVMFEADRGLMAIERYIVGKVPSTVKLDVREPCTRCHI</sequence>
<evidence type="ECO:0000256" key="1">
    <source>
        <dbReference type="SAM" id="MobiDB-lite"/>
    </source>
</evidence>
<dbReference type="Pfam" id="PF23622">
    <property type="entry name" value="LRR_At1g61320_AtMIF1"/>
    <property type="match status" value="1"/>
</dbReference>
<feature type="domain" description="F-box" evidence="2">
    <location>
        <begin position="80"/>
        <end position="115"/>
    </location>
</feature>
<evidence type="ECO:0000259" key="2">
    <source>
        <dbReference type="Pfam" id="PF00646"/>
    </source>
</evidence>
<dbReference type="PANTHER" id="PTHR34145">
    <property type="entry name" value="OS02G0105600 PROTEIN"/>
    <property type="match status" value="1"/>
</dbReference>
<dbReference type="InterPro" id="IPR001810">
    <property type="entry name" value="F-box_dom"/>
</dbReference>
<feature type="domain" description="At1g61320/AtMIF1 LRR" evidence="3">
    <location>
        <begin position="148"/>
        <end position="543"/>
    </location>
</feature>
<dbReference type="Proteomes" id="UP001231189">
    <property type="component" value="Unassembled WGS sequence"/>
</dbReference>
<organism evidence="4 5">
    <name type="scientific">Lolium multiflorum</name>
    <name type="common">Italian ryegrass</name>
    <name type="synonym">Lolium perenne subsp. multiflorum</name>
    <dbReference type="NCBI Taxonomy" id="4521"/>
    <lineage>
        <taxon>Eukaryota</taxon>
        <taxon>Viridiplantae</taxon>
        <taxon>Streptophyta</taxon>
        <taxon>Embryophyta</taxon>
        <taxon>Tracheophyta</taxon>
        <taxon>Spermatophyta</taxon>
        <taxon>Magnoliopsida</taxon>
        <taxon>Liliopsida</taxon>
        <taxon>Poales</taxon>
        <taxon>Poaceae</taxon>
        <taxon>BOP clade</taxon>
        <taxon>Pooideae</taxon>
        <taxon>Poodae</taxon>
        <taxon>Poeae</taxon>
        <taxon>Poeae Chloroplast Group 2 (Poeae type)</taxon>
        <taxon>Loliodinae</taxon>
        <taxon>Loliinae</taxon>
        <taxon>Lolium</taxon>
    </lineage>
</organism>
<dbReference type="PANTHER" id="PTHR34145:SF8">
    <property type="entry name" value="OS05G0538250 PROTEIN"/>
    <property type="match status" value="1"/>
</dbReference>
<evidence type="ECO:0000313" key="5">
    <source>
        <dbReference type="Proteomes" id="UP001231189"/>
    </source>
</evidence>
<dbReference type="InterPro" id="IPR053772">
    <property type="entry name" value="At1g61320/At1g61330-like"/>
</dbReference>
<evidence type="ECO:0000259" key="3">
    <source>
        <dbReference type="Pfam" id="PF23622"/>
    </source>
</evidence>
<comment type="caution">
    <text evidence="4">The sequence shown here is derived from an EMBL/GenBank/DDBJ whole genome shotgun (WGS) entry which is preliminary data.</text>
</comment>
<protein>
    <recommendedName>
        <fullName evidence="6">FBD domain-containing protein</fullName>
    </recommendedName>
</protein>
<dbReference type="InterPro" id="IPR055357">
    <property type="entry name" value="LRR_At1g61320_AtMIF1"/>
</dbReference>
<dbReference type="InterPro" id="IPR032675">
    <property type="entry name" value="LRR_dom_sf"/>
</dbReference>
<dbReference type="Pfam" id="PF00646">
    <property type="entry name" value="F-box"/>
    <property type="match status" value="1"/>
</dbReference>
<keyword evidence="5" id="KW-1185">Reference proteome</keyword>